<organism evidence="2 3">
    <name type="scientific">Dendroctonus ponderosae</name>
    <name type="common">Mountain pine beetle</name>
    <dbReference type="NCBI Taxonomy" id="77166"/>
    <lineage>
        <taxon>Eukaryota</taxon>
        <taxon>Metazoa</taxon>
        <taxon>Ecdysozoa</taxon>
        <taxon>Arthropoda</taxon>
        <taxon>Hexapoda</taxon>
        <taxon>Insecta</taxon>
        <taxon>Pterygota</taxon>
        <taxon>Neoptera</taxon>
        <taxon>Endopterygota</taxon>
        <taxon>Coleoptera</taxon>
        <taxon>Polyphaga</taxon>
        <taxon>Cucujiformia</taxon>
        <taxon>Curculionidae</taxon>
        <taxon>Scolytinae</taxon>
        <taxon>Dendroctonus</taxon>
    </lineage>
</organism>
<dbReference type="Proteomes" id="UP000030742">
    <property type="component" value="Unassembled WGS sequence"/>
</dbReference>
<feature type="region of interest" description="Disordered" evidence="1">
    <location>
        <begin position="1"/>
        <end position="40"/>
    </location>
</feature>
<feature type="compositionally biased region" description="Basic and acidic residues" evidence="1">
    <location>
        <begin position="24"/>
        <end position="40"/>
    </location>
</feature>
<dbReference type="AlphaFoldDB" id="U4U467"/>
<evidence type="ECO:0000256" key="1">
    <source>
        <dbReference type="SAM" id="MobiDB-lite"/>
    </source>
</evidence>
<protein>
    <submittedName>
        <fullName evidence="2">Uncharacterized protein</fullName>
    </submittedName>
</protein>
<name>U4U467_DENPD</name>
<accession>U4U467</accession>
<evidence type="ECO:0000313" key="3">
    <source>
        <dbReference type="Proteomes" id="UP000030742"/>
    </source>
</evidence>
<sequence>MCGKHAIFSNNKLAEQQKNSSPIVDERQQGPSHEDEGVETKNHLKQGFDYGGASNRAYVAFHQHHHEFVPERHVVAAMKTVPHRQEEQHAPLRLNAALTKQNAGAFGEEPTGDVLVENKAAPDAQPNHPLDEPHAGKIVGYDVVIIHKQGQKLEKRQAGSQHGNPARRDASQYIQLQQVGEQHQEQDCQVPVHIFMLFIYIEVSKRP</sequence>
<gene>
    <name evidence="2" type="ORF">D910_05216</name>
</gene>
<dbReference type="EMBL" id="KB632003">
    <property type="protein sequence ID" value="ERL87827.1"/>
    <property type="molecule type" value="Genomic_DNA"/>
</dbReference>
<reference evidence="2 3" key="1">
    <citation type="journal article" date="2013" name="Genome Biol.">
        <title>Draft genome of the mountain pine beetle, Dendroctonus ponderosae Hopkins, a major forest pest.</title>
        <authorList>
            <person name="Keeling C.I."/>
            <person name="Yuen M.M."/>
            <person name="Liao N.Y."/>
            <person name="Docking T.R."/>
            <person name="Chan S.K."/>
            <person name="Taylor G.A."/>
            <person name="Palmquist D.L."/>
            <person name="Jackman S.D."/>
            <person name="Nguyen A."/>
            <person name="Li M."/>
            <person name="Henderson H."/>
            <person name="Janes J.K."/>
            <person name="Zhao Y."/>
            <person name="Pandoh P."/>
            <person name="Moore R."/>
            <person name="Sperling F.A."/>
            <person name="Huber D.P."/>
            <person name="Birol I."/>
            <person name="Jones S.J."/>
            <person name="Bohlmann J."/>
        </authorList>
    </citation>
    <scope>NUCLEOTIDE SEQUENCE</scope>
</reference>
<evidence type="ECO:0000313" key="2">
    <source>
        <dbReference type="EMBL" id="ERL87827.1"/>
    </source>
</evidence>
<proteinExistence type="predicted"/>
<feature type="compositionally biased region" description="Polar residues" evidence="1">
    <location>
        <begin position="8"/>
        <end position="22"/>
    </location>
</feature>